<protein>
    <recommendedName>
        <fullName evidence="4">Ion transport domain-containing protein</fullName>
    </recommendedName>
</protein>
<dbReference type="InterPro" id="IPR024862">
    <property type="entry name" value="TRPV"/>
</dbReference>
<dbReference type="EMBL" id="KZ351678">
    <property type="protein sequence ID" value="PIO62773.1"/>
    <property type="molecule type" value="Genomic_DNA"/>
</dbReference>
<feature type="non-terminal residue" evidence="2">
    <location>
        <position position="1"/>
    </location>
</feature>
<dbReference type="PANTHER" id="PTHR10582">
    <property type="entry name" value="TRANSIENT RECEPTOR POTENTIAL ION CHANNEL PROTEIN"/>
    <property type="match status" value="1"/>
</dbReference>
<gene>
    <name evidence="2" type="ORF">TELCIR_15655</name>
</gene>
<evidence type="ECO:0000313" key="3">
    <source>
        <dbReference type="Proteomes" id="UP000230423"/>
    </source>
</evidence>
<evidence type="ECO:0008006" key="4">
    <source>
        <dbReference type="Google" id="ProtNLM"/>
    </source>
</evidence>
<proteinExistence type="predicted"/>
<evidence type="ECO:0000256" key="1">
    <source>
        <dbReference type="ARBA" id="ARBA00022737"/>
    </source>
</evidence>
<dbReference type="GO" id="GO:0098703">
    <property type="term" value="P:calcium ion import across plasma membrane"/>
    <property type="evidence" value="ECO:0007669"/>
    <property type="project" value="TreeGrafter"/>
</dbReference>
<dbReference type="GO" id="GO:0005886">
    <property type="term" value="C:plasma membrane"/>
    <property type="evidence" value="ECO:0007669"/>
    <property type="project" value="TreeGrafter"/>
</dbReference>
<reference evidence="2 3" key="1">
    <citation type="submission" date="2015-09" db="EMBL/GenBank/DDBJ databases">
        <title>Draft genome of the parasitic nematode Teladorsagia circumcincta isolate WARC Sus (inbred).</title>
        <authorList>
            <person name="Mitreva M."/>
        </authorList>
    </citation>
    <scope>NUCLEOTIDE SEQUENCE [LARGE SCALE GENOMIC DNA]</scope>
    <source>
        <strain evidence="2 3">S</strain>
    </source>
</reference>
<keyword evidence="3" id="KW-1185">Reference proteome</keyword>
<dbReference type="Proteomes" id="UP000230423">
    <property type="component" value="Unassembled WGS sequence"/>
</dbReference>
<keyword evidence="1" id="KW-0677">Repeat</keyword>
<dbReference type="PANTHER" id="PTHR10582:SF30">
    <property type="entry name" value="ION TRANSPORT DOMAIN-CONTAINING PROTEIN"/>
    <property type="match status" value="1"/>
</dbReference>
<dbReference type="OrthoDB" id="533508at2759"/>
<accession>A0A2G9TXQ5</accession>
<organism evidence="2 3">
    <name type="scientific">Teladorsagia circumcincta</name>
    <name type="common">Brown stomach worm</name>
    <name type="synonym">Ostertagia circumcincta</name>
    <dbReference type="NCBI Taxonomy" id="45464"/>
    <lineage>
        <taxon>Eukaryota</taxon>
        <taxon>Metazoa</taxon>
        <taxon>Ecdysozoa</taxon>
        <taxon>Nematoda</taxon>
        <taxon>Chromadorea</taxon>
        <taxon>Rhabditida</taxon>
        <taxon>Rhabditina</taxon>
        <taxon>Rhabditomorpha</taxon>
        <taxon>Strongyloidea</taxon>
        <taxon>Trichostrongylidae</taxon>
        <taxon>Teladorsagia</taxon>
    </lineage>
</organism>
<dbReference type="GO" id="GO:0005262">
    <property type="term" value="F:calcium channel activity"/>
    <property type="evidence" value="ECO:0007669"/>
    <property type="project" value="TreeGrafter"/>
</dbReference>
<evidence type="ECO:0000313" key="2">
    <source>
        <dbReference type="EMBL" id="PIO62773.1"/>
    </source>
</evidence>
<dbReference type="AlphaFoldDB" id="A0A2G9TXQ5"/>
<sequence>AIFVIFELGVSILQFNLLIAMMTRTYETIYRTRKEYKRQWAQVILMLELSLAPKDRLMYLLEYSRPTGTNKKVRSFVVNKFSNRKMARLKIYSKGATLWRHGTGTE</sequence>
<name>A0A2G9TXQ5_TELCI</name>